<dbReference type="PANTHER" id="PTHR43434">
    <property type="entry name" value="PHOSPHOGLYCOLATE PHOSPHATASE"/>
    <property type="match status" value="1"/>
</dbReference>
<reference evidence="1 2" key="1">
    <citation type="submission" date="2017-07" db="EMBL/GenBank/DDBJ databases">
        <title>Draft whole genome sequences of clinical Proprionibacteriaceae strains.</title>
        <authorList>
            <person name="Bernier A.-M."/>
            <person name="Bernard K."/>
            <person name="Domingo M.-C."/>
        </authorList>
    </citation>
    <scope>NUCLEOTIDE SEQUENCE [LARGE SCALE GENOMIC DNA]</scope>
    <source>
        <strain evidence="1 2">NML 030167</strain>
    </source>
</reference>
<proteinExistence type="predicted"/>
<dbReference type="PANTHER" id="PTHR43434:SF19">
    <property type="entry name" value="PHOSPHONOACETALDEHYDE HYDROLASE"/>
    <property type="match status" value="1"/>
</dbReference>
<dbReference type="OrthoDB" id="5504491at2"/>
<accession>A0A255GAD5</accession>
<dbReference type="SUPFAM" id="SSF56784">
    <property type="entry name" value="HAD-like"/>
    <property type="match status" value="1"/>
</dbReference>
<protein>
    <recommendedName>
        <fullName evidence="3">Phosphonatase-like hydrolase</fullName>
    </recommendedName>
</protein>
<sequence>MQQHNTRPALIAFDIAGTTVDEHGIVYATLREVTLAAGARYDDDTFARWTGREKRAAIAGLLGADTDEATIDRVHREFTTELTRRYAEQPPVPCPGIEAAFDELRDLGVRLALTTGFDRPTTDQLLGALGWTDGRLAAVVCATEVAQGRPAPDLIQAVMRQLQITDPDQVWAVGDTAADLGAAAAAGVAGVGVLTGAGTREILTAQPHLAILDTAAQITELVAAAPES</sequence>
<evidence type="ECO:0000313" key="1">
    <source>
        <dbReference type="EMBL" id="OYO12887.1"/>
    </source>
</evidence>
<dbReference type="AlphaFoldDB" id="A0A255GAD5"/>
<dbReference type="EMBL" id="NMVO01000014">
    <property type="protein sequence ID" value="OYO12887.1"/>
    <property type="molecule type" value="Genomic_DNA"/>
</dbReference>
<evidence type="ECO:0008006" key="3">
    <source>
        <dbReference type="Google" id="ProtNLM"/>
    </source>
</evidence>
<dbReference type="GO" id="GO:0006281">
    <property type="term" value="P:DNA repair"/>
    <property type="evidence" value="ECO:0007669"/>
    <property type="project" value="TreeGrafter"/>
</dbReference>
<keyword evidence="2" id="KW-1185">Reference proteome</keyword>
<dbReference type="SFLD" id="SFLDS00003">
    <property type="entry name" value="Haloacid_Dehalogenase"/>
    <property type="match status" value="1"/>
</dbReference>
<dbReference type="GO" id="GO:0008967">
    <property type="term" value="F:phosphoglycolate phosphatase activity"/>
    <property type="evidence" value="ECO:0007669"/>
    <property type="project" value="TreeGrafter"/>
</dbReference>
<dbReference type="Gene3D" id="3.40.50.1000">
    <property type="entry name" value="HAD superfamily/HAD-like"/>
    <property type="match status" value="1"/>
</dbReference>
<dbReference type="Pfam" id="PF00702">
    <property type="entry name" value="Hydrolase"/>
    <property type="match status" value="1"/>
</dbReference>
<dbReference type="InterPro" id="IPR023214">
    <property type="entry name" value="HAD_sf"/>
</dbReference>
<dbReference type="SFLD" id="SFLDG01129">
    <property type="entry name" value="C1.5:_HAD__Beta-PGM__Phosphata"/>
    <property type="match status" value="1"/>
</dbReference>
<dbReference type="InterPro" id="IPR023198">
    <property type="entry name" value="PGP-like_dom2"/>
</dbReference>
<evidence type="ECO:0000313" key="2">
    <source>
        <dbReference type="Proteomes" id="UP000215896"/>
    </source>
</evidence>
<dbReference type="Gene3D" id="1.10.150.240">
    <property type="entry name" value="Putative phosphatase, domain 2"/>
    <property type="match status" value="1"/>
</dbReference>
<organism evidence="1 2">
    <name type="scientific">Enemella evansiae</name>
    <dbReference type="NCBI Taxonomy" id="2016499"/>
    <lineage>
        <taxon>Bacteria</taxon>
        <taxon>Bacillati</taxon>
        <taxon>Actinomycetota</taxon>
        <taxon>Actinomycetes</taxon>
        <taxon>Propionibacteriales</taxon>
        <taxon>Propionibacteriaceae</taxon>
        <taxon>Enemella</taxon>
    </lineage>
</organism>
<dbReference type="RefSeq" id="WP_094405925.1">
    <property type="nucleotide sequence ID" value="NZ_NMVO01000014.1"/>
</dbReference>
<gene>
    <name evidence="1" type="ORF">CGZ94_13430</name>
</gene>
<comment type="caution">
    <text evidence="1">The sequence shown here is derived from an EMBL/GenBank/DDBJ whole genome shotgun (WGS) entry which is preliminary data.</text>
</comment>
<accession>A0A4R6LSK9</accession>
<dbReference type="InterPro" id="IPR050155">
    <property type="entry name" value="HAD-like_hydrolase_sf"/>
</dbReference>
<name>A0A255GAD5_9ACTN</name>
<dbReference type="Proteomes" id="UP000215896">
    <property type="component" value="Unassembled WGS sequence"/>
</dbReference>
<dbReference type="InterPro" id="IPR036412">
    <property type="entry name" value="HAD-like_sf"/>
</dbReference>
<dbReference type="GO" id="GO:0005829">
    <property type="term" value="C:cytosol"/>
    <property type="evidence" value="ECO:0007669"/>
    <property type="project" value="TreeGrafter"/>
</dbReference>